<dbReference type="Gene3D" id="2.40.70.10">
    <property type="entry name" value="Acid Proteases"/>
    <property type="match status" value="1"/>
</dbReference>
<dbReference type="HOGENOM" id="CLU_894741_0_0_1"/>
<evidence type="ECO:0000313" key="3">
    <source>
        <dbReference type="Proteomes" id="UP000007431"/>
    </source>
</evidence>
<evidence type="ECO:0000256" key="1">
    <source>
        <dbReference type="SAM" id="MobiDB-lite"/>
    </source>
</evidence>
<feature type="compositionally biased region" description="Polar residues" evidence="1">
    <location>
        <begin position="214"/>
        <end position="225"/>
    </location>
</feature>
<dbReference type="Proteomes" id="UP000007431">
    <property type="component" value="Unassembled WGS sequence"/>
</dbReference>
<name>D8QFV0_SCHCM</name>
<feature type="region of interest" description="Disordered" evidence="1">
    <location>
        <begin position="176"/>
        <end position="255"/>
    </location>
</feature>
<feature type="compositionally biased region" description="Basic and acidic residues" evidence="1">
    <location>
        <begin position="176"/>
        <end position="212"/>
    </location>
</feature>
<keyword evidence="3" id="KW-1185">Reference proteome</keyword>
<dbReference type="CDD" id="cd00303">
    <property type="entry name" value="retropepsin_like"/>
    <property type="match status" value="1"/>
</dbReference>
<dbReference type="VEuPathDB" id="FungiDB:SCHCODRAFT_0112741"/>
<feature type="compositionally biased region" description="Basic and acidic residues" evidence="1">
    <location>
        <begin position="232"/>
        <end position="245"/>
    </location>
</feature>
<dbReference type="InParanoid" id="D8QFV0"/>
<feature type="non-terminal residue" evidence="2">
    <location>
        <position position="311"/>
    </location>
</feature>
<organism evidence="3">
    <name type="scientific">Schizophyllum commune (strain H4-8 / FGSC 9210)</name>
    <name type="common">Split gill fungus</name>
    <dbReference type="NCBI Taxonomy" id="578458"/>
    <lineage>
        <taxon>Eukaryota</taxon>
        <taxon>Fungi</taxon>
        <taxon>Dikarya</taxon>
        <taxon>Basidiomycota</taxon>
        <taxon>Agaricomycotina</taxon>
        <taxon>Agaricomycetes</taxon>
        <taxon>Agaricomycetidae</taxon>
        <taxon>Agaricales</taxon>
        <taxon>Schizophyllaceae</taxon>
        <taxon>Schizophyllum</taxon>
    </lineage>
</organism>
<dbReference type="EMBL" id="GL377311">
    <property type="protein sequence ID" value="EFI93478.1"/>
    <property type="molecule type" value="Genomic_DNA"/>
</dbReference>
<reference evidence="2 3" key="1">
    <citation type="journal article" date="2010" name="Nat. Biotechnol.">
        <title>Genome sequence of the model mushroom Schizophyllum commune.</title>
        <authorList>
            <person name="Ohm R.A."/>
            <person name="de Jong J.F."/>
            <person name="Lugones L.G."/>
            <person name="Aerts A."/>
            <person name="Kothe E."/>
            <person name="Stajich J.E."/>
            <person name="de Vries R.P."/>
            <person name="Record E."/>
            <person name="Levasseur A."/>
            <person name="Baker S.E."/>
            <person name="Bartholomew K.A."/>
            <person name="Coutinho P.M."/>
            <person name="Erdmann S."/>
            <person name="Fowler T.J."/>
            <person name="Gathman A.C."/>
            <person name="Lombard V."/>
            <person name="Henrissat B."/>
            <person name="Knabe N."/>
            <person name="Kuees U."/>
            <person name="Lilly W.W."/>
            <person name="Lindquist E."/>
            <person name="Lucas S."/>
            <person name="Magnuson J.K."/>
            <person name="Piumi F."/>
            <person name="Raudaskoski M."/>
            <person name="Salamov A."/>
            <person name="Schmutz J."/>
            <person name="Schwarze F.W.M.R."/>
            <person name="vanKuyk P.A."/>
            <person name="Horton J.S."/>
            <person name="Grigoriev I.V."/>
            <person name="Woesten H.A.B."/>
        </authorList>
    </citation>
    <scope>NUCLEOTIDE SEQUENCE [LARGE SCALE GENOMIC DNA]</scope>
    <source>
        <strain evidence="3">H4-8 / FGSC 9210</strain>
    </source>
</reference>
<proteinExistence type="predicted"/>
<sequence>MCPRSNGAKAYVLFDAGGTLDSITPEYARATGTKVHELEDPVDLQLGTVGSRSRISFGTFVDIVMPAGPVSSYVDIANIDRYDAILGIPFMKSNGIVLDIAARRVLCRGKDIAVLAEGEEREERLAAVRVTGLRRKGAPEVEEVEDDEGKQTNGARELWDAGVVFMTNEEYEAFVKAKENPEKPRFSPRRKETVEPDAKQCPEEPTDDEKGQRAPSSTGATQGTKSAPGEQIRVEEDILWKERPGARKKRKPRSRWDHLRSKAWSYARTEHLRKLDEAAYHIFAHPVEERLARTTEGSAPIAEEETRRYFA</sequence>
<protein>
    <submittedName>
        <fullName evidence="2">Uncharacterized protein</fullName>
    </submittedName>
</protein>
<dbReference type="InterPro" id="IPR021109">
    <property type="entry name" value="Peptidase_aspartic_dom_sf"/>
</dbReference>
<accession>D8QFV0</accession>
<gene>
    <name evidence="2" type="ORF">SCHCODRAFT_112741</name>
</gene>
<evidence type="ECO:0000313" key="2">
    <source>
        <dbReference type="EMBL" id="EFI93478.1"/>
    </source>
</evidence>
<dbReference type="AlphaFoldDB" id="D8QFV0"/>